<dbReference type="InterPro" id="IPR000182">
    <property type="entry name" value="GNAT_dom"/>
</dbReference>
<feature type="domain" description="N-acetyltransferase" evidence="3">
    <location>
        <begin position="3"/>
        <end position="161"/>
    </location>
</feature>
<dbReference type="EMBL" id="CP060696">
    <property type="protein sequence ID" value="QNO17597.1"/>
    <property type="molecule type" value="Genomic_DNA"/>
</dbReference>
<dbReference type="PANTHER" id="PTHR43072:SF23">
    <property type="entry name" value="UPF0039 PROTEIN C11D3.02C"/>
    <property type="match status" value="1"/>
</dbReference>
<dbReference type="KEGG" id="caml:H6X83_11760"/>
<protein>
    <submittedName>
        <fullName evidence="4">N-acetyltransferase</fullName>
    </submittedName>
</protein>
<dbReference type="Proteomes" id="UP000516046">
    <property type="component" value="Chromosome"/>
</dbReference>
<dbReference type="RefSeq" id="WP_212506666.1">
    <property type="nucleotide sequence ID" value="NZ_CP060696.1"/>
</dbReference>
<dbReference type="PROSITE" id="PS51186">
    <property type="entry name" value="GNAT"/>
    <property type="match status" value="1"/>
</dbReference>
<dbReference type="InterPro" id="IPR016181">
    <property type="entry name" value="Acyl_CoA_acyltransferase"/>
</dbReference>
<dbReference type="AlphaFoldDB" id="A0A7G9WFY5"/>
<name>A0A7G9WFY5_9FIRM</name>
<dbReference type="GO" id="GO:0016747">
    <property type="term" value="F:acyltransferase activity, transferring groups other than amino-acyl groups"/>
    <property type="evidence" value="ECO:0007669"/>
    <property type="project" value="InterPro"/>
</dbReference>
<evidence type="ECO:0000313" key="5">
    <source>
        <dbReference type="Proteomes" id="UP000516046"/>
    </source>
</evidence>
<keyword evidence="1 4" id="KW-0808">Transferase</keyword>
<evidence type="ECO:0000256" key="1">
    <source>
        <dbReference type="ARBA" id="ARBA00022679"/>
    </source>
</evidence>
<evidence type="ECO:0000313" key="4">
    <source>
        <dbReference type="EMBL" id="QNO17597.1"/>
    </source>
</evidence>
<dbReference type="Gene3D" id="3.40.630.30">
    <property type="match status" value="1"/>
</dbReference>
<evidence type="ECO:0000256" key="2">
    <source>
        <dbReference type="ARBA" id="ARBA00023315"/>
    </source>
</evidence>
<dbReference type="SUPFAM" id="SSF55729">
    <property type="entry name" value="Acyl-CoA N-acyltransferases (Nat)"/>
    <property type="match status" value="1"/>
</dbReference>
<gene>
    <name evidence="4" type="ORF">H6X83_11760</name>
</gene>
<sequence>MDFTIEKMEPADWPQVSTIYSAGIKTGIATFQRDVPSWKEWDQSHLNSCRFIARFNDVILGWAALSPTSSRCVYAGVAEVSIYIDPEYKHQGIGTKLLKNLIQQSEKEGFWSLQAGIIKENTHSRELHQKCEFRELGFRERLGQMSNEKWHDVVLMERRSKAVG</sequence>
<keyword evidence="5" id="KW-1185">Reference proteome</keyword>
<evidence type="ECO:0000259" key="3">
    <source>
        <dbReference type="PROSITE" id="PS51186"/>
    </source>
</evidence>
<dbReference type="PANTHER" id="PTHR43072">
    <property type="entry name" value="N-ACETYLTRANSFERASE"/>
    <property type="match status" value="1"/>
</dbReference>
<keyword evidence="2" id="KW-0012">Acyltransferase</keyword>
<dbReference type="CDD" id="cd04301">
    <property type="entry name" value="NAT_SF"/>
    <property type="match status" value="1"/>
</dbReference>
<accession>A0A7G9WFY5</accession>
<organism evidence="4 5">
    <name type="scientific">Caproicibacterium amylolyticum</name>
    <dbReference type="NCBI Taxonomy" id="2766537"/>
    <lineage>
        <taxon>Bacteria</taxon>
        <taxon>Bacillati</taxon>
        <taxon>Bacillota</taxon>
        <taxon>Clostridia</taxon>
        <taxon>Eubacteriales</taxon>
        <taxon>Oscillospiraceae</taxon>
        <taxon>Caproicibacterium</taxon>
    </lineage>
</organism>
<proteinExistence type="predicted"/>
<reference evidence="4 5" key="1">
    <citation type="submission" date="2020-08" db="EMBL/GenBank/DDBJ databases">
        <authorList>
            <person name="Ren C."/>
            <person name="Gu Y."/>
            <person name="Xu Y."/>
        </authorList>
    </citation>
    <scope>NUCLEOTIDE SEQUENCE [LARGE SCALE GENOMIC DNA]</scope>
    <source>
        <strain evidence="4 5">LBM18003</strain>
    </source>
</reference>
<dbReference type="Pfam" id="PF00583">
    <property type="entry name" value="Acetyltransf_1"/>
    <property type="match status" value="1"/>
</dbReference>